<dbReference type="PRINTS" id="PR00412">
    <property type="entry name" value="EPOXHYDRLASE"/>
</dbReference>
<accession>A0A3M9MAX6</accession>
<dbReference type="Proteomes" id="UP000271678">
    <property type="component" value="Unassembled WGS sequence"/>
</dbReference>
<evidence type="ECO:0000313" key="3">
    <source>
        <dbReference type="EMBL" id="RNI21708.1"/>
    </source>
</evidence>
<name>A0A3M9MAX6_9MICO</name>
<comment type="caution">
    <text evidence="3">The sequence shown here is derived from an EMBL/GenBank/DDBJ whole genome shotgun (WGS) entry which is preliminary data.</text>
</comment>
<dbReference type="InterPro" id="IPR000073">
    <property type="entry name" value="AB_hydrolase_1"/>
</dbReference>
<dbReference type="EMBL" id="RJJQ01000010">
    <property type="protein sequence ID" value="RNI21708.1"/>
    <property type="molecule type" value="Genomic_DNA"/>
</dbReference>
<dbReference type="PRINTS" id="PR00111">
    <property type="entry name" value="ABHYDROLASE"/>
</dbReference>
<keyword evidence="1 3" id="KW-0378">Hydrolase</keyword>
<dbReference type="GO" id="GO:0016787">
    <property type="term" value="F:hydrolase activity"/>
    <property type="evidence" value="ECO:0007669"/>
    <property type="project" value="UniProtKB-KW"/>
</dbReference>
<dbReference type="PANTHER" id="PTHR43329">
    <property type="entry name" value="EPOXIDE HYDROLASE"/>
    <property type="match status" value="1"/>
</dbReference>
<feature type="domain" description="AB hydrolase-1" evidence="2">
    <location>
        <begin position="22"/>
        <end position="263"/>
    </location>
</feature>
<evidence type="ECO:0000313" key="4">
    <source>
        <dbReference type="Proteomes" id="UP000271678"/>
    </source>
</evidence>
<dbReference type="RefSeq" id="WP_123271554.1">
    <property type="nucleotide sequence ID" value="NZ_RJJQ01000010.1"/>
</dbReference>
<dbReference type="InterPro" id="IPR029058">
    <property type="entry name" value="AB_hydrolase_fold"/>
</dbReference>
<dbReference type="Gene3D" id="3.40.50.1820">
    <property type="entry name" value="alpha/beta hydrolase"/>
    <property type="match status" value="1"/>
</dbReference>
<evidence type="ECO:0000259" key="2">
    <source>
        <dbReference type="Pfam" id="PF00561"/>
    </source>
</evidence>
<dbReference type="AlphaFoldDB" id="A0A3M9MAX6"/>
<evidence type="ECO:0000256" key="1">
    <source>
        <dbReference type="ARBA" id="ARBA00022801"/>
    </source>
</evidence>
<dbReference type="SUPFAM" id="SSF53474">
    <property type="entry name" value="alpha/beta-Hydrolases"/>
    <property type="match status" value="1"/>
</dbReference>
<keyword evidence="4" id="KW-1185">Reference proteome</keyword>
<protein>
    <submittedName>
        <fullName evidence="3">Alpha/beta hydrolase</fullName>
    </submittedName>
</protein>
<reference evidence="3 4" key="1">
    <citation type="submission" date="2018-11" db="EMBL/GenBank/DDBJ databases">
        <title>Draft genome of Simplicispira Flexivirga sp. BO-16.</title>
        <authorList>
            <person name="Im W.T."/>
        </authorList>
    </citation>
    <scope>NUCLEOTIDE SEQUENCE [LARGE SCALE GENOMIC DNA]</scope>
    <source>
        <strain evidence="3 4">BO-16</strain>
    </source>
</reference>
<gene>
    <name evidence="3" type="ORF">EFY87_11210</name>
</gene>
<dbReference type="OrthoDB" id="2987348at2"/>
<proteinExistence type="predicted"/>
<sequence length="279" mass="30452">MESYTRGELTFDVTDSGPANAPVIVLLHGFPQDRQAWDKVTPQLVAAGFRVLAPDQRGYSPGATPRGRSSYGLRELAADVVALIDAAGAETAHIVGHDWGGAVAWQLASAHADRVASCTVLSTPHPAALVWAIGHSDQWRKSGYMAFFQLPWVAERGVLRNLPDLYTRTGMSDQDAAKYADRFSTAQSLTGPLNWYRSMFLDQARALRRRSPGHRVAVPTTYVWGTRDFALGRTAAEKSAEFVSGDYEFVELNGAGHWLPEVNADEVAAAIIRRARSAQ</sequence>
<organism evidence="3 4">
    <name type="scientific">Flexivirga caeni</name>
    <dbReference type="NCBI Taxonomy" id="2294115"/>
    <lineage>
        <taxon>Bacteria</taxon>
        <taxon>Bacillati</taxon>
        <taxon>Actinomycetota</taxon>
        <taxon>Actinomycetes</taxon>
        <taxon>Micrococcales</taxon>
        <taxon>Dermacoccaceae</taxon>
        <taxon>Flexivirga</taxon>
    </lineage>
</organism>
<dbReference type="InterPro" id="IPR000639">
    <property type="entry name" value="Epox_hydrolase-like"/>
</dbReference>
<dbReference type="Pfam" id="PF00561">
    <property type="entry name" value="Abhydrolase_1"/>
    <property type="match status" value="1"/>
</dbReference>